<dbReference type="Proteomes" id="UP000692954">
    <property type="component" value="Unassembled WGS sequence"/>
</dbReference>
<dbReference type="EMBL" id="CAJJDN010000176">
    <property type="protein sequence ID" value="CAD8127453.1"/>
    <property type="molecule type" value="Genomic_DNA"/>
</dbReference>
<reference evidence="1" key="1">
    <citation type="submission" date="2021-01" db="EMBL/GenBank/DDBJ databases">
        <authorList>
            <consortium name="Genoscope - CEA"/>
            <person name="William W."/>
        </authorList>
    </citation>
    <scope>NUCLEOTIDE SEQUENCE</scope>
</reference>
<comment type="caution">
    <text evidence="1">The sequence shown here is derived from an EMBL/GenBank/DDBJ whole genome shotgun (WGS) entry which is preliminary data.</text>
</comment>
<sequence>MQSIIDPQPSNTKYQLNMSSNQDKQIKTSQICDSMHNICKIYGLIWLTSQIQQEVKRRGAAFKINFDSQFIIQKLRQRYNVLFFRKKSFQAIIQRFKHIQQKQVYKINRKYQVKKSNCQNKKGQLEIQFMNTAQYHKKFKKLKTKCVPLFGSEKTMMNMMR</sequence>
<proteinExistence type="predicted"/>
<name>A0A8S1RJI3_9CILI</name>
<gene>
    <name evidence="1" type="ORF">PSON_ATCC_30995.1.T1760102</name>
</gene>
<organism evidence="1 2">
    <name type="scientific">Paramecium sonneborni</name>
    <dbReference type="NCBI Taxonomy" id="65129"/>
    <lineage>
        <taxon>Eukaryota</taxon>
        <taxon>Sar</taxon>
        <taxon>Alveolata</taxon>
        <taxon>Ciliophora</taxon>
        <taxon>Intramacronucleata</taxon>
        <taxon>Oligohymenophorea</taxon>
        <taxon>Peniculida</taxon>
        <taxon>Parameciidae</taxon>
        <taxon>Paramecium</taxon>
    </lineage>
</organism>
<evidence type="ECO:0000313" key="1">
    <source>
        <dbReference type="EMBL" id="CAD8127453.1"/>
    </source>
</evidence>
<evidence type="ECO:0000313" key="2">
    <source>
        <dbReference type="Proteomes" id="UP000692954"/>
    </source>
</evidence>
<keyword evidence="2" id="KW-1185">Reference proteome</keyword>
<protein>
    <submittedName>
        <fullName evidence="1">Uncharacterized protein</fullName>
    </submittedName>
</protein>
<accession>A0A8S1RJI3</accession>
<dbReference type="AlphaFoldDB" id="A0A8S1RJI3"/>